<evidence type="ECO:0000256" key="1">
    <source>
        <dbReference type="SAM" id="MobiDB-lite"/>
    </source>
</evidence>
<feature type="non-terminal residue" evidence="2">
    <location>
        <position position="227"/>
    </location>
</feature>
<dbReference type="InterPro" id="IPR052709">
    <property type="entry name" value="Transposase-MT_Hybrid"/>
</dbReference>
<dbReference type="Pfam" id="PF01359">
    <property type="entry name" value="Transposase_1"/>
    <property type="match status" value="1"/>
</dbReference>
<dbReference type="Gene3D" id="3.30.420.10">
    <property type="entry name" value="Ribonuclease H-like superfamily/Ribonuclease H"/>
    <property type="match status" value="1"/>
</dbReference>
<proteinExistence type="predicted"/>
<dbReference type="EMBL" id="GBHO01040507">
    <property type="protein sequence ID" value="JAG03097.1"/>
    <property type="molecule type" value="Transcribed_RNA"/>
</dbReference>
<dbReference type="InterPro" id="IPR036397">
    <property type="entry name" value="RNaseH_sf"/>
</dbReference>
<sequence length="227" mass="26632">KLVPRLLTDEQRERRVQNCFELQNQLEEDPEFFSKVITGGESWFYGYDPETKQQSSQRNTSHSPRPKKYRMENSNIKTMLICFFDCRGVVHAEFVPPGKTVNQHFYKEVLKRLGENIRRKRADLWHTGDWFFHHDNAPANTALSVKQFLTKNGMTPIVVPPDSPDLAPCDFFLFPRLNRDMKGKRFHTVEEVKQKMQEGLKAIPLSEFEQCFEQWKKLLHKCVAVSG</sequence>
<reference evidence="2" key="2">
    <citation type="submission" date="2014-07" db="EMBL/GenBank/DDBJ databases">
        <authorList>
            <person name="Hull J."/>
        </authorList>
    </citation>
    <scope>NUCLEOTIDE SEQUENCE</scope>
</reference>
<dbReference type="PANTHER" id="PTHR46060">
    <property type="entry name" value="MARINER MOS1 TRANSPOSASE-LIKE PROTEIN"/>
    <property type="match status" value="1"/>
</dbReference>
<evidence type="ECO:0000313" key="2">
    <source>
        <dbReference type="EMBL" id="JAG03097.1"/>
    </source>
</evidence>
<gene>
    <name evidence="2" type="ORF">CM83_33171</name>
</gene>
<feature type="region of interest" description="Disordered" evidence="1">
    <location>
        <begin position="48"/>
        <end position="69"/>
    </location>
</feature>
<name>A0A0A9W3V9_LYGHE</name>
<dbReference type="GO" id="GO:0003676">
    <property type="term" value="F:nucleic acid binding"/>
    <property type="evidence" value="ECO:0007669"/>
    <property type="project" value="InterPro"/>
</dbReference>
<reference evidence="2" key="1">
    <citation type="journal article" date="2014" name="PLoS ONE">
        <title>Transcriptome-Based Identification of ABC Transporters in the Western Tarnished Plant Bug Lygus hesperus.</title>
        <authorList>
            <person name="Hull J.J."/>
            <person name="Chaney K."/>
            <person name="Geib S.M."/>
            <person name="Fabrick J.A."/>
            <person name="Brent C.S."/>
            <person name="Walsh D."/>
            <person name="Lavine L.C."/>
        </authorList>
    </citation>
    <scope>NUCLEOTIDE SEQUENCE</scope>
</reference>
<protein>
    <submittedName>
        <fullName evidence="2">Mariner Mos1 transposase</fullName>
    </submittedName>
</protein>
<organism evidence="2">
    <name type="scientific">Lygus hesperus</name>
    <name type="common">Western plant bug</name>
    <dbReference type="NCBI Taxonomy" id="30085"/>
    <lineage>
        <taxon>Eukaryota</taxon>
        <taxon>Metazoa</taxon>
        <taxon>Ecdysozoa</taxon>
        <taxon>Arthropoda</taxon>
        <taxon>Hexapoda</taxon>
        <taxon>Insecta</taxon>
        <taxon>Pterygota</taxon>
        <taxon>Neoptera</taxon>
        <taxon>Paraneoptera</taxon>
        <taxon>Hemiptera</taxon>
        <taxon>Heteroptera</taxon>
        <taxon>Panheteroptera</taxon>
        <taxon>Cimicomorpha</taxon>
        <taxon>Miridae</taxon>
        <taxon>Mirini</taxon>
        <taxon>Lygus</taxon>
    </lineage>
</organism>
<feature type="compositionally biased region" description="Polar residues" evidence="1">
    <location>
        <begin position="52"/>
        <end position="63"/>
    </location>
</feature>
<dbReference type="AlphaFoldDB" id="A0A0A9W3V9"/>
<dbReference type="InterPro" id="IPR001888">
    <property type="entry name" value="Transposase_1"/>
</dbReference>
<dbReference type="PANTHER" id="PTHR46060:SF1">
    <property type="entry name" value="MARINER MOS1 TRANSPOSASE-LIKE PROTEIN"/>
    <property type="match status" value="1"/>
</dbReference>
<feature type="non-terminal residue" evidence="2">
    <location>
        <position position="1"/>
    </location>
</feature>
<accession>A0A0A9W3V9</accession>